<evidence type="ECO:0000256" key="5">
    <source>
        <dbReference type="ARBA" id="ARBA00022737"/>
    </source>
</evidence>
<keyword evidence="8 9" id="KW-0472">Membrane</keyword>
<dbReference type="PRINTS" id="PR00926">
    <property type="entry name" value="MITOCARRIER"/>
</dbReference>
<evidence type="ECO:0000256" key="1">
    <source>
        <dbReference type="ARBA" id="ARBA00004225"/>
    </source>
</evidence>
<dbReference type="PANTHER" id="PTHR45624">
    <property type="entry name" value="MITOCHONDRIAL BASIC AMINO ACIDS TRANSPORTER-RELATED"/>
    <property type="match status" value="1"/>
</dbReference>
<proteinExistence type="inferred from homology"/>
<evidence type="ECO:0000256" key="3">
    <source>
        <dbReference type="ARBA" id="ARBA00022448"/>
    </source>
</evidence>
<evidence type="ECO:0000256" key="2">
    <source>
        <dbReference type="ARBA" id="ARBA00006375"/>
    </source>
</evidence>
<dbReference type="AlphaFoldDB" id="A0A7S0KMU9"/>
<dbReference type="Gene3D" id="1.50.40.10">
    <property type="entry name" value="Mitochondrial carrier domain"/>
    <property type="match status" value="2"/>
</dbReference>
<feature type="repeat" description="Solcar" evidence="9">
    <location>
        <begin position="23"/>
        <end position="132"/>
    </location>
</feature>
<dbReference type="GO" id="GO:0031966">
    <property type="term" value="C:mitochondrial membrane"/>
    <property type="evidence" value="ECO:0007669"/>
    <property type="project" value="UniProtKB-SubCell"/>
</dbReference>
<dbReference type="PROSITE" id="PS50920">
    <property type="entry name" value="SOLCAR"/>
    <property type="match status" value="3"/>
</dbReference>
<evidence type="ECO:0000313" key="11">
    <source>
        <dbReference type="EMBL" id="CAD8586936.1"/>
    </source>
</evidence>
<keyword evidence="6" id="KW-1133">Transmembrane helix</keyword>
<dbReference type="PANTHER" id="PTHR45624:SF10">
    <property type="entry name" value="SLC (SOLUTE CARRIER) HOMOLOG"/>
    <property type="match status" value="1"/>
</dbReference>
<evidence type="ECO:0000256" key="7">
    <source>
        <dbReference type="ARBA" id="ARBA00023128"/>
    </source>
</evidence>
<sequence>MASSSVASMASTTPSAREPTTHVSAYDHILAGQIAGMVGLALVHPLDTVKSRLQQAGAATSAPATARLASAGARGGDGGGKIKRQSAAMRVTRELLKQDGARGLYRGLTAPMLAYGAINAVAFSTNSLARDALEDYVGYDFAHSVPGGVLSGAAAGLTSSFVRGPAERLKTVQQVVDCESGRFKSTYSTAMTLAREHGVYRGLFTGTGATIAREIPQCAVYFLTYDVIKSKCVKALCGDVDVRDAPYSARGASVVLAGGSAGAFQWLLTYPLDVTKSRIQAAQPGTYKGVVDCAMKSVASEGPMVLFRGLGMALLRAFPLHASIFASCEAVHATLAHIRNH</sequence>
<gene>
    <name evidence="11" type="ORF">OMED0929_LOCUS6190</name>
</gene>
<dbReference type="GO" id="GO:0022857">
    <property type="term" value="F:transmembrane transporter activity"/>
    <property type="evidence" value="ECO:0007669"/>
    <property type="project" value="TreeGrafter"/>
</dbReference>
<comment type="subcellular location">
    <subcellularLocation>
        <location evidence="1">Mitochondrion membrane</location>
        <topology evidence="1">Multi-pass membrane protein</topology>
    </subcellularLocation>
</comment>
<dbReference type="InterPro" id="IPR050567">
    <property type="entry name" value="Mitochondrial_Carrier"/>
</dbReference>
<keyword evidence="3 10" id="KW-0813">Transport</keyword>
<evidence type="ECO:0000256" key="9">
    <source>
        <dbReference type="PROSITE-ProRule" id="PRU00282"/>
    </source>
</evidence>
<dbReference type="InterPro" id="IPR023395">
    <property type="entry name" value="MCP_dom_sf"/>
</dbReference>
<feature type="repeat" description="Solcar" evidence="9">
    <location>
        <begin position="249"/>
        <end position="334"/>
    </location>
</feature>
<protein>
    <recommendedName>
        <fullName evidence="12">Mitochondrial carrier protein</fullName>
    </recommendedName>
</protein>
<dbReference type="InterPro" id="IPR002067">
    <property type="entry name" value="MCP"/>
</dbReference>
<comment type="similarity">
    <text evidence="2 10">Belongs to the mitochondrial carrier (TC 2.A.29) family.</text>
</comment>
<evidence type="ECO:0000256" key="8">
    <source>
        <dbReference type="ARBA" id="ARBA00023136"/>
    </source>
</evidence>
<dbReference type="Pfam" id="PF00153">
    <property type="entry name" value="Mito_carr"/>
    <property type="match status" value="3"/>
</dbReference>
<keyword evidence="4 9" id="KW-0812">Transmembrane</keyword>
<dbReference type="InterPro" id="IPR018108">
    <property type="entry name" value="MCP_transmembrane"/>
</dbReference>
<evidence type="ECO:0000256" key="6">
    <source>
        <dbReference type="ARBA" id="ARBA00022989"/>
    </source>
</evidence>
<dbReference type="SUPFAM" id="SSF103506">
    <property type="entry name" value="Mitochondrial carrier"/>
    <property type="match status" value="1"/>
</dbReference>
<reference evidence="11" key="1">
    <citation type="submission" date="2021-01" db="EMBL/GenBank/DDBJ databases">
        <authorList>
            <person name="Corre E."/>
            <person name="Pelletier E."/>
            <person name="Niang G."/>
            <person name="Scheremetjew M."/>
            <person name="Finn R."/>
            <person name="Kale V."/>
            <person name="Holt S."/>
            <person name="Cochrane G."/>
            <person name="Meng A."/>
            <person name="Brown T."/>
            <person name="Cohen L."/>
        </authorList>
    </citation>
    <scope>NUCLEOTIDE SEQUENCE</scope>
    <source>
        <strain evidence="11">Clade-D-RCC2572</strain>
    </source>
</reference>
<evidence type="ECO:0000256" key="4">
    <source>
        <dbReference type="ARBA" id="ARBA00022692"/>
    </source>
</evidence>
<keyword evidence="5" id="KW-0677">Repeat</keyword>
<dbReference type="EMBL" id="HBEW01007329">
    <property type="protein sequence ID" value="CAD8586936.1"/>
    <property type="molecule type" value="Transcribed_RNA"/>
</dbReference>
<organism evidence="11">
    <name type="scientific">Ostreococcus mediterraneus</name>
    <dbReference type="NCBI Taxonomy" id="1486918"/>
    <lineage>
        <taxon>Eukaryota</taxon>
        <taxon>Viridiplantae</taxon>
        <taxon>Chlorophyta</taxon>
        <taxon>Mamiellophyceae</taxon>
        <taxon>Mamiellales</taxon>
        <taxon>Bathycoccaceae</taxon>
        <taxon>Ostreococcus</taxon>
    </lineage>
</organism>
<name>A0A7S0KMU9_9CHLO</name>
<feature type="repeat" description="Solcar" evidence="9">
    <location>
        <begin position="143"/>
        <end position="231"/>
    </location>
</feature>
<evidence type="ECO:0000256" key="10">
    <source>
        <dbReference type="RuleBase" id="RU000488"/>
    </source>
</evidence>
<evidence type="ECO:0008006" key="12">
    <source>
        <dbReference type="Google" id="ProtNLM"/>
    </source>
</evidence>
<keyword evidence="7" id="KW-0496">Mitochondrion</keyword>
<accession>A0A7S0KMU9</accession>